<protein>
    <submittedName>
        <fullName evidence="2">Methyltranfer_dom domain-containing protein</fullName>
    </submittedName>
</protein>
<dbReference type="Pfam" id="PF13679">
    <property type="entry name" value="Methyltransf_32"/>
    <property type="match status" value="1"/>
</dbReference>
<dbReference type="Proteomes" id="UP000015103">
    <property type="component" value="Unassembled WGS sequence"/>
</dbReference>
<dbReference type="OMA" id="QVRMGRN"/>
<sequence>MNQGEDINEIFYSIACSEEDVNRRGYDEGYKIGKEVGWKEGHHLGYHKGAESGCLIGYYAGFVDQLMKVEKHLNEQGVFEKVCPTLQKLKRLTEEFPQSNDPSVDILSILDESKLLYKKLYSHMVNFFTANLWETLVPLRLKEEFNDFTDNVVDIFSCAASGDEKYKELSRFLQAVTDMNIAEEESLSVSQAKEILELGNNDFKRPPLGEFMSKKKSHEVEVLVEFVAALTHYTGVTHVVEVGDGKGYSSSLLALQHGIKVLRLESSEGIIHGAEKRKTNIPDFSFTDSPHRQAQTQVSFNTNIGRCVQHMFPEDWPLYSIGITGLHTCGDLSPICFKLFLSNDSSPLPRFLINVGCCFPLSSMMKQRNFKFSRNARMMSLQAPPKMFHLQKLPAESLMYRAVLEQLLDDIFGTGNQIERDVGRIGVKCENFVEYVRKASIILNCHIPMDDDELRNYYKYFEPFEKKLHFYFMLRVVMAPVIEAIILLDRLLFLREKVNYA</sequence>
<feature type="domain" description="Methyltransferase" evidence="1">
    <location>
        <begin position="215"/>
        <end position="358"/>
    </location>
</feature>
<evidence type="ECO:0000313" key="2">
    <source>
        <dbReference type="EnsemblMetazoa" id="RPRC017365-PA"/>
    </source>
</evidence>
<evidence type="ECO:0000313" key="3">
    <source>
        <dbReference type="Proteomes" id="UP000015103"/>
    </source>
</evidence>
<name>A0A0H2UI71_RHOPR</name>
<dbReference type="PANTHER" id="PTHR12496:SF9">
    <property type="entry name" value="METHYLTRANSFERASE-LIKE PROTEIN 25-RELATED"/>
    <property type="match status" value="1"/>
</dbReference>
<keyword evidence="3" id="KW-1185">Reference proteome</keyword>
<dbReference type="EnsemblMetazoa" id="RPRC017365-RA">
    <property type="protein sequence ID" value="RPRC017365-PA"/>
    <property type="gene ID" value="RPRC017365"/>
</dbReference>
<evidence type="ECO:0000259" key="1">
    <source>
        <dbReference type="Pfam" id="PF13679"/>
    </source>
</evidence>
<dbReference type="eggNOG" id="KOG4595">
    <property type="taxonomic scope" value="Eukaryota"/>
</dbReference>
<dbReference type="FunCoup" id="A0A0H2UI71">
    <property type="interactions" value="137"/>
</dbReference>
<accession>A0A0H2UI71</accession>
<dbReference type="eggNOG" id="KOG2651">
    <property type="taxonomic scope" value="Eukaryota"/>
</dbReference>
<dbReference type="InParanoid" id="A0A0H2UI71"/>
<proteinExistence type="predicted"/>
<dbReference type="InterPro" id="IPR025714">
    <property type="entry name" value="Methyltranfer_dom"/>
</dbReference>
<dbReference type="EMBL" id="ACPB03006429">
    <property type="status" value="NOT_ANNOTATED_CDS"/>
    <property type="molecule type" value="Genomic_DNA"/>
</dbReference>
<dbReference type="InterPro" id="IPR052220">
    <property type="entry name" value="METTL25"/>
</dbReference>
<dbReference type="eggNOG" id="KOG1402">
    <property type="taxonomic scope" value="Eukaryota"/>
</dbReference>
<reference evidence="2" key="1">
    <citation type="submission" date="2015-06" db="UniProtKB">
        <authorList>
            <consortium name="EnsemblMetazoa"/>
        </authorList>
    </citation>
    <scope>IDENTIFICATION</scope>
</reference>
<dbReference type="PANTHER" id="PTHR12496">
    <property type="entry name" value="CGI-41 METHYLTRANSFERASE"/>
    <property type="match status" value="1"/>
</dbReference>
<dbReference type="AlphaFoldDB" id="A0A0H2UI71"/>
<organism evidence="2 3">
    <name type="scientific">Rhodnius prolixus</name>
    <name type="common">Triatomid bug</name>
    <dbReference type="NCBI Taxonomy" id="13249"/>
    <lineage>
        <taxon>Eukaryota</taxon>
        <taxon>Metazoa</taxon>
        <taxon>Ecdysozoa</taxon>
        <taxon>Arthropoda</taxon>
        <taxon>Hexapoda</taxon>
        <taxon>Insecta</taxon>
        <taxon>Pterygota</taxon>
        <taxon>Neoptera</taxon>
        <taxon>Paraneoptera</taxon>
        <taxon>Hemiptera</taxon>
        <taxon>Heteroptera</taxon>
        <taxon>Panheteroptera</taxon>
        <taxon>Cimicomorpha</taxon>
        <taxon>Reduviidae</taxon>
        <taxon>Triatominae</taxon>
        <taxon>Rhodnius</taxon>
    </lineage>
</organism>
<dbReference type="STRING" id="13249.A0A0H2UI71"/>
<dbReference type="VEuPathDB" id="VectorBase:RPRC017365"/>